<evidence type="ECO:0000313" key="2">
    <source>
        <dbReference type="EMBL" id="SIT56898.1"/>
    </source>
</evidence>
<sequence>MTTDVLAALGPFRFGWKRCRRGVGVLLRKAAPMASRTTQTVVHFSSAFRLPGFEAPQPAGDYRVDHDEESIEGMLQACLATRRRVHSPAGNRPAEFGATDGAAQPSS</sequence>
<evidence type="ECO:0000256" key="1">
    <source>
        <dbReference type="SAM" id="MobiDB-lite"/>
    </source>
</evidence>
<reference evidence="3" key="1">
    <citation type="submission" date="2017-01" db="EMBL/GenBank/DDBJ databases">
        <authorList>
            <person name="Brunel B."/>
        </authorList>
    </citation>
    <scope>NUCLEOTIDE SEQUENCE [LARGE SCALE GENOMIC DNA]</scope>
</reference>
<organism evidence="2 3">
    <name type="scientific">Mesorhizobium prunaredense</name>
    <dbReference type="NCBI Taxonomy" id="1631249"/>
    <lineage>
        <taxon>Bacteria</taxon>
        <taxon>Pseudomonadati</taxon>
        <taxon>Pseudomonadota</taxon>
        <taxon>Alphaproteobacteria</taxon>
        <taxon>Hyphomicrobiales</taxon>
        <taxon>Phyllobacteriaceae</taxon>
        <taxon>Mesorhizobium</taxon>
    </lineage>
</organism>
<accession>A0A1R3VAJ9</accession>
<keyword evidence="3" id="KW-1185">Reference proteome</keyword>
<name>A0A1R3VAJ9_9HYPH</name>
<dbReference type="EMBL" id="FTPD01000023">
    <property type="protein sequence ID" value="SIT56898.1"/>
    <property type="molecule type" value="Genomic_DNA"/>
</dbReference>
<proteinExistence type="predicted"/>
<dbReference type="AlphaFoldDB" id="A0A1R3VAJ9"/>
<dbReference type="Proteomes" id="UP000188388">
    <property type="component" value="Unassembled WGS sequence"/>
</dbReference>
<protein>
    <submittedName>
        <fullName evidence="2">Uncharacterized protein</fullName>
    </submittedName>
</protein>
<gene>
    <name evidence="2" type="ORF">BQ8794_30347</name>
</gene>
<feature type="region of interest" description="Disordered" evidence="1">
    <location>
        <begin position="84"/>
        <end position="107"/>
    </location>
</feature>
<evidence type="ECO:0000313" key="3">
    <source>
        <dbReference type="Proteomes" id="UP000188388"/>
    </source>
</evidence>
<dbReference type="STRING" id="1631249.BQ8794_30347"/>